<comment type="catalytic activity">
    <reaction evidence="1">
        <text>ATP + protein L-histidine = ADP + protein N-phospho-L-histidine.</text>
        <dbReference type="EC" id="2.7.13.3"/>
    </reaction>
</comment>
<dbReference type="InterPro" id="IPR003661">
    <property type="entry name" value="HisK_dim/P_dom"/>
</dbReference>
<reference evidence="9 10" key="1">
    <citation type="journal article" date="2016" name="Nat. Commun.">
        <title>Thousands of microbial genomes shed light on interconnected biogeochemical processes in an aquifer system.</title>
        <authorList>
            <person name="Anantharaman K."/>
            <person name="Brown C.T."/>
            <person name="Hug L.A."/>
            <person name="Sharon I."/>
            <person name="Castelle C.J."/>
            <person name="Probst A.J."/>
            <person name="Thomas B.C."/>
            <person name="Singh A."/>
            <person name="Wilkins M.J."/>
            <person name="Karaoz U."/>
            <person name="Brodie E.L."/>
            <person name="Williams K.H."/>
            <person name="Hubbard S.S."/>
            <person name="Banfield J.F."/>
        </authorList>
    </citation>
    <scope>NUCLEOTIDE SEQUENCE [LARGE SCALE GENOMIC DNA]</scope>
</reference>
<evidence type="ECO:0000259" key="8">
    <source>
        <dbReference type="PROSITE" id="PS50109"/>
    </source>
</evidence>
<keyword evidence="3" id="KW-0597">Phosphoprotein</keyword>
<evidence type="ECO:0000256" key="2">
    <source>
        <dbReference type="ARBA" id="ARBA00012438"/>
    </source>
</evidence>
<organism evidence="9 10">
    <name type="scientific">Candidatus Kaiserbacteria bacterium RIFCSPHIGHO2_02_FULL_55_20</name>
    <dbReference type="NCBI Taxonomy" id="1798497"/>
    <lineage>
        <taxon>Bacteria</taxon>
        <taxon>Candidatus Kaiseribacteriota</taxon>
    </lineage>
</organism>
<keyword evidence="7" id="KW-0812">Transmembrane</keyword>
<proteinExistence type="predicted"/>
<dbReference type="EC" id="2.7.13.3" evidence="2"/>
<keyword evidence="6" id="KW-0902">Two-component regulatory system</keyword>
<dbReference type="SUPFAM" id="SSF55874">
    <property type="entry name" value="ATPase domain of HSP90 chaperone/DNA topoisomerase II/histidine kinase"/>
    <property type="match status" value="1"/>
</dbReference>
<dbReference type="SUPFAM" id="SSF47384">
    <property type="entry name" value="Homodimeric domain of signal transducing histidine kinase"/>
    <property type="match status" value="1"/>
</dbReference>
<name>A0A1F6DVV0_9BACT</name>
<dbReference type="InterPro" id="IPR004358">
    <property type="entry name" value="Sig_transdc_His_kin-like_C"/>
</dbReference>
<dbReference type="FunFam" id="3.30.565.10:FF:000006">
    <property type="entry name" value="Sensor histidine kinase WalK"/>
    <property type="match status" value="1"/>
</dbReference>
<dbReference type="CDD" id="cd00082">
    <property type="entry name" value="HisKA"/>
    <property type="match status" value="1"/>
</dbReference>
<dbReference type="Gene3D" id="1.10.287.130">
    <property type="match status" value="1"/>
</dbReference>
<dbReference type="Gene3D" id="3.30.565.10">
    <property type="entry name" value="Histidine kinase-like ATPase, C-terminal domain"/>
    <property type="match status" value="1"/>
</dbReference>
<keyword evidence="5" id="KW-0418">Kinase</keyword>
<keyword evidence="4" id="KW-0808">Transferase</keyword>
<evidence type="ECO:0000313" key="9">
    <source>
        <dbReference type="EMBL" id="OGG65410.1"/>
    </source>
</evidence>
<evidence type="ECO:0000256" key="7">
    <source>
        <dbReference type="SAM" id="Phobius"/>
    </source>
</evidence>
<keyword evidence="7" id="KW-1133">Transmembrane helix</keyword>
<accession>A0A1F6DVV0</accession>
<keyword evidence="7" id="KW-0472">Membrane</keyword>
<dbReference type="CDD" id="cd00075">
    <property type="entry name" value="HATPase"/>
    <property type="match status" value="1"/>
</dbReference>
<sequence length="405" mass="44791">MPEIKPEKEILSTEPLQLDAFSLRLKLALAFAVLSLLPFIFIAIRITGMGRYIAELSAKGDLNNSALARAVTEQSNAFIVGSIEFSIVFFILVCAGIIFADRILVGPLYKIITWMRTARENKFAALAPLPVQSGDEWGALGYEIDQSIKYFQEVESRERQIAEEKGEFISVAAHQLRTPLTGLKWTLEVLRDPSTTPESKAKLLDQVSGTTERMVRLVDDVLDVAKIEEGKFGYEYAITDIIGPMQHLVNDFLVVGKSRDVALVFEHDEDALPVYVDVNRVTLAVSNLISNSLDYTHGGGRITLQVERAGRQVRISVQDTGIGISPEDKRRLFTKFYRGESARRMHPDGSGLGLFITRNVALRHGGDVTVESEAGKGSTFSFNVPLEKADMGKVEVSVGNFFASF</sequence>
<gene>
    <name evidence="9" type="ORF">A3D71_04630</name>
</gene>
<feature type="transmembrane region" description="Helical" evidence="7">
    <location>
        <begin position="27"/>
        <end position="46"/>
    </location>
</feature>
<dbReference type="InterPro" id="IPR036890">
    <property type="entry name" value="HATPase_C_sf"/>
</dbReference>
<dbReference type="PANTHER" id="PTHR43711:SF1">
    <property type="entry name" value="HISTIDINE KINASE 1"/>
    <property type="match status" value="1"/>
</dbReference>
<comment type="caution">
    <text evidence="9">The sequence shown here is derived from an EMBL/GenBank/DDBJ whole genome shotgun (WGS) entry which is preliminary data.</text>
</comment>
<evidence type="ECO:0000256" key="6">
    <source>
        <dbReference type="ARBA" id="ARBA00023012"/>
    </source>
</evidence>
<dbReference type="PANTHER" id="PTHR43711">
    <property type="entry name" value="TWO-COMPONENT HISTIDINE KINASE"/>
    <property type="match status" value="1"/>
</dbReference>
<dbReference type="InterPro" id="IPR050736">
    <property type="entry name" value="Sensor_HK_Regulatory"/>
</dbReference>
<dbReference type="Pfam" id="PF00512">
    <property type="entry name" value="HisKA"/>
    <property type="match status" value="1"/>
</dbReference>
<dbReference type="STRING" id="1798497.A3D71_04630"/>
<dbReference type="InterPro" id="IPR036097">
    <property type="entry name" value="HisK_dim/P_sf"/>
</dbReference>
<dbReference type="InterPro" id="IPR003594">
    <property type="entry name" value="HATPase_dom"/>
</dbReference>
<evidence type="ECO:0000256" key="4">
    <source>
        <dbReference type="ARBA" id="ARBA00022679"/>
    </source>
</evidence>
<evidence type="ECO:0000256" key="3">
    <source>
        <dbReference type="ARBA" id="ARBA00022553"/>
    </source>
</evidence>
<evidence type="ECO:0000256" key="1">
    <source>
        <dbReference type="ARBA" id="ARBA00000085"/>
    </source>
</evidence>
<dbReference type="SMART" id="SM00388">
    <property type="entry name" value="HisKA"/>
    <property type="match status" value="1"/>
</dbReference>
<dbReference type="AlphaFoldDB" id="A0A1F6DVV0"/>
<dbReference type="InterPro" id="IPR005467">
    <property type="entry name" value="His_kinase_dom"/>
</dbReference>
<evidence type="ECO:0000256" key="5">
    <source>
        <dbReference type="ARBA" id="ARBA00022777"/>
    </source>
</evidence>
<dbReference type="GO" id="GO:0000155">
    <property type="term" value="F:phosphorelay sensor kinase activity"/>
    <property type="evidence" value="ECO:0007669"/>
    <property type="project" value="InterPro"/>
</dbReference>
<dbReference type="EMBL" id="MFLK01000047">
    <property type="protein sequence ID" value="OGG65410.1"/>
    <property type="molecule type" value="Genomic_DNA"/>
</dbReference>
<dbReference type="Pfam" id="PF02518">
    <property type="entry name" value="HATPase_c"/>
    <property type="match status" value="1"/>
</dbReference>
<feature type="transmembrane region" description="Helical" evidence="7">
    <location>
        <begin position="77"/>
        <end position="100"/>
    </location>
</feature>
<dbReference type="PROSITE" id="PS50109">
    <property type="entry name" value="HIS_KIN"/>
    <property type="match status" value="1"/>
</dbReference>
<dbReference type="SMART" id="SM00387">
    <property type="entry name" value="HATPase_c"/>
    <property type="match status" value="1"/>
</dbReference>
<dbReference type="Proteomes" id="UP000177652">
    <property type="component" value="Unassembled WGS sequence"/>
</dbReference>
<evidence type="ECO:0000313" key="10">
    <source>
        <dbReference type="Proteomes" id="UP000177652"/>
    </source>
</evidence>
<feature type="domain" description="Histidine kinase" evidence="8">
    <location>
        <begin position="171"/>
        <end position="388"/>
    </location>
</feature>
<protein>
    <recommendedName>
        <fullName evidence="2">histidine kinase</fullName>
        <ecNumber evidence="2">2.7.13.3</ecNumber>
    </recommendedName>
</protein>
<dbReference type="PRINTS" id="PR00344">
    <property type="entry name" value="BCTRLSENSOR"/>
</dbReference>